<name>A0A3Q1AZE3_AMPOC</name>
<feature type="region of interest" description="Disordered" evidence="2">
    <location>
        <begin position="683"/>
        <end position="707"/>
    </location>
</feature>
<evidence type="ECO:0000256" key="1">
    <source>
        <dbReference type="SAM" id="Coils"/>
    </source>
</evidence>
<feature type="coiled-coil region" evidence="1">
    <location>
        <begin position="230"/>
        <end position="346"/>
    </location>
</feature>
<evidence type="ECO:0000313" key="4">
    <source>
        <dbReference type="Proteomes" id="UP001501940"/>
    </source>
</evidence>
<reference evidence="3" key="3">
    <citation type="submission" date="2025-09" db="UniProtKB">
        <authorList>
            <consortium name="Ensembl"/>
        </authorList>
    </citation>
    <scope>IDENTIFICATION</scope>
</reference>
<dbReference type="GO" id="GO:0034451">
    <property type="term" value="C:centriolar satellite"/>
    <property type="evidence" value="ECO:0007669"/>
    <property type="project" value="TreeGrafter"/>
</dbReference>
<dbReference type="AlphaFoldDB" id="A0A3Q1AZE3"/>
<dbReference type="PANTHER" id="PTHR46725:SF1">
    <property type="entry name" value="COILED-COIL DOMAIN-CONTAINING PROTEIN 57"/>
    <property type="match status" value="1"/>
</dbReference>
<dbReference type="GO" id="GO:0060271">
    <property type="term" value="P:cilium assembly"/>
    <property type="evidence" value="ECO:0007669"/>
    <property type="project" value="TreeGrafter"/>
</dbReference>
<reference evidence="3 4" key="1">
    <citation type="submission" date="2022-01" db="EMBL/GenBank/DDBJ databases">
        <title>A chromosome-scale genome assembly of the false clownfish, Amphiprion ocellaris.</title>
        <authorList>
            <person name="Ryu T."/>
        </authorList>
    </citation>
    <scope>NUCLEOTIDE SEQUENCE [LARGE SCALE GENOMIC DNA]</scope>
</reference>
<dbReference type="GO" id="GO:0005876">
    <property type="term" value="C:spindle microtubule"/>
    <property type="evidence" value="ECO:0007669"/>
    <property type="project" value="TreeGrafter"/>
</dbReference>
<evidence type="ECO:0000313" key="3">
    <source>
        <dbReference type="Ensembl" id="ENSAOCP00000006870.2"/>
    </source>
</evidence>
<keyword evidence="1" id="KW-0175">Coiled coil</keyword>
<feature type="compositionally biased region" description="Pro residues" evidence="2">
    <location>
        <begin position="535"/>
        <end position="548"/>
    </location>
</feature>
<feature type="coiled-coil region" evidence="1">
    <location>
        <begin position="9"/>
        <end position="58"/>
    </location>
</feature>
<evidence type="ECO:0000256" key="2">
    <source>
        <dbReference type="SAM" id="MobiDB-lite"/>
    </source>
</evidence>
<keyword evidence="4" id="KW-1185">Reference proteome</keyword>
<feature type="region of interest" description="Disordered" evidence="2">
    <location>
        <begin position="531"/>
        <end position="557"/>
    </location>
</feature>
<feature type="compositionally biased region" description="Low complexity" evidence="2">
    <location>
        <begin position="769"/>
        <end position="793"/>
    </location>
</feature>
<feature type="compositionally biased region" description="Low complexity" evidence="2">
    <location>
        <begin position="858"/>
        <end position="868"/>
    </location>
</feature>
<dbReference type="GO" id="GO:0045931">
    <property type="term" value="P:positive regulation of mitotic cell cycle"/>
    <property type="evidence" value="ECO:0007669"/>
    <property type="project" value="TreeGrafter"/>
</dbReference>
<feature type="region of interest" description="Disordered" evidence="2">
    <location>
        <begin position="742"/>
        <end position="793"/>
    </location>
</feature>
<evidence type="ECO:0008006" key="5">
    <source>
        <dbReference type="Google" id="ProtNLM"/>
    </source>
</evidence>
<dbReference type="GeneTree" id="ENSGT00940000153251"/>
<dbReference type="STRING" id="80972.ENSAOCP00000006870"/>
<organism evidence="3 4">
    <name type="scientific">Amphiprion ocellaris</name>
    <name type="common">Clown anemonefish</name>
    <dbReference type="NCBI Taxonomy" id="80972"/>
    <lineage>
        <taxon>Eukaryota</taxon>
        <taxon>Metazoa</taxon>
        <taxon>Chordata</taxon>
        <taxon>Craniata</taxon>
        <taxon>Vertebrata</taxon>
        <taxon>Euteleostomi</taxon>
        <taxon>Actinopterygii</taxon>
        <taxon>Neopterygii</taxon>
        <taxon>Teleostei</taxon>
        <taxon>Neoteleostei</taxon>
        <taxon>Acanthomorphata</taxon>
        <taxon>Ovalentaria</taxon>
        <taxon>Pomacentridae</taxon>
        <taxon>Amphiprion</taxon>
    </lineage>
</organism>
<feature type="coiled-coil region" evidence="1">
    <location>
        <begin position="383"/>
        <end position="417"/>
    </location>
</feature>
<feature type="compositionally biased region" description="Basic and acidic residues" evidence="2">
    <location>
        <begin position="693"/>
        <end position="707"/>
    </location>
</feature>
<gene>
    <name evidence="3" type="primary">CCDC57</name>
</gene>
<feature type="region of interest" description="Disordered" evidence="2">
    <location>
        <begin position="826"/>
        <end position="886"/>
    </location>
</feature>
<dbReference type="PANTHER" id="PTHR46725">
    <property type="entry name" value="COILED-COIL DOMAIN-CONTAINING PROTEIN 57"/>
    <property type="match status" value="1"/>
</dbReference>
<protein>
    <recommendedName>
        <fullName evidence="5">Coiled-coil domain containing 57</fullName>
    </recommendedName>
</protein>
<dbReference type="GO" id="GO:0007099">
    <property type="term" value="P:centriole replication"/>
    <property type="evidence" value="ECO:0007669"/>
    <property type="project" value="TreeGrafter"/>
</dbReference>
<feature type="coiled-coil region" evidence="1">
    <location>
        <begin position="451"/>
        <end position="485"/>
    </location>
</feature>
<proteinExistence type="predicted"/>
<dbReference type="Ensembl" id="ENSAOCT00000003822.2">
    <property type="protein sequence ID" value="ENSAOCP00000006870.2"/>
    <property type="gene ID" value="ENSAOCG00000010574.2"/>
</dbReference>
<dbReference type="GO" id="GO:0007020">
    <property type="term" value="P:microtubule nucleation"/>
    <property type="evidence" value="ECO:0007669"/>
    <property type="project" value="TreeGrafter"/>
</dbReference>
<dbReference type="InterPro" id="IPR042481">
    <property type="entry name" value="CCDC57"/>
</dbReference>
<sequence length="886" mass="101455">MQSDEDSGLRDLEARLVSKERELKELQAVRVHQLESSLIKAQKECSSLREHYKQLREDFLFNLAILDERDRELDKYDAITARALARDHNRQAELNQHQMQIAKMEEQRAREAEERQEELSKYRHNAFQHRLQLDKLKRLMAAEIKKQMKEYDQMKLDLQHRIRDVEGQLARQRQEMTAAFDSELRQQEHEFNVKMDEMRAVVLSHEIKVKLLCKETEVHCQAQLQATQALKASKELCQQMKTQLQHKDQELKDIVAIKDNRIKELEDKLKSMETNLKKEKDDHIKKHEDVVLALKNRDAQLEVQHQAHLEQLHKSEKKIIKLQKNIDVLTAQARVLEEDQQKVMEQKDKTIQRLHMEVAAARTNWDQYIKQVSSEMVVKDTEIITMQERETKLRTELENSREQIERYKQQVSTGLKRERTLEQIGVQAELEWQRRYEDIKAEHYLANEQLIQDLTEAGDQAKAELKEKQQELQDLNALLHSVRMERDHAVQGLTPKVDSLASEEINRLQVQNSTLRAVVTQMRKDMEGLSQLLPRPQPEPQASPPQPVHYPGSSAVTSNTLSANTQVATGLLAQTDAIFSKVGPAGANNPALIKQVRVTHVESAPTDTIQQSAPVQQFQEENKHLQLQALGLISGGLLEKVHCAKSNPSLLRARLKQAASCIARLSRDKQQLIEMGNRLRAQITTVGPMEPVEPERDTSTEKQGDQHDRLSVLEQLQYQLTTQELQYALKQRAGTAAQQLLPEPHSQGPLTKEPASANRGHKTTHRSESSINKESSSPLSQPHPHSGLSSEESLQSLEELWEMLDRGLSLSIFSEGEGELSRKEIHESGGSGVQKMLHSSGVIHIQPPSEAQPRRNLSKTSSNTTKTSRPGPPSRINKIRNYNVKD</sequence>
<reference evidence="3" key="2">
    <citation type="submission" date="2025-08" db="UniProtKB">
        <authorList>
            <consortium name="Ensembl"/>
        </authorList>
    </citation>
    <scope>IDENTIFICATION</scope>
</reference>
<dbReference type="Proteomes" id="UP001501940">
    <property type="component" value="Chromosome 18"/>
</dbReference>
<dbReference type="OMA" id="DEMCAVV"/>
<accession>A0A3Q1AZE3</accession>
<dbReference type="GO" id="GO:0005814">
    <property type="term" value="C:centriole"/>
    <property type="evidence" value="ECO:0007669"/>
    <property type="project" value="TreeGrafter"/>
</dbReference>
<feature type="coiled-coil region" evidence="1">
    <location>
        <begin position="94"/>
        <end position="175"/>
    </location>
</feature>